<dbReference type="Proteomes" id="UP000019681">
    <property type="component" value="Unassembled WGS sequence"/>
</dbReference>
<evidence type="ECO:0000313" key="1">
    <source>
        <dbReference type="EMBL" id="EYE87244.1"/>
    </source>
</evidence>
<reference evidence="1 2" key="1">
    <citation type="journal article" date="2014" name="Genome Announc.">
        <title>Draft Genome Sequence of Fervidicella metallireducens Strain AeBT, an Iron-Reducing Thermoanaerobe from the Great Artesian Basin.</title>
        <authorList>
            <person name="Patel B.K."/>
        </authorList>
    </citation>
    <scope>NUCLEOTIDE SEQUENCE [LARGE SCALE GENOMIC DNA]</scope>
    <source>
        <strain evidence="1 2">AeB</strain>
    </source>
</reference>
<comment type="caution">
    <text evidence="1">The sequence shown here is derived from an EMBL/GenBank/DDBJ whole genome shotgun (WGS) entry which is preliminary data.</text>
</comment>
<dbReference type="RefSeq" id="WP_035381759.1">
    <property type="nucleotide sequence ID" value="NZ_AZQP01000084.1"/>
</dbReference>
<keyword evidence="2" id="KW-1185">Reference proteome</keyword>
<organism evidence="1 2">
    <name type="scientific">Fervidicella metallireducens AeB</name>
    <dbReference type="NCBI Taxonomy" id="1403537"/>
    <lineage>
        <taxon>Bacteria</taxon>
        <taxon>Bacillati</taxon>
        <taxon>Bacillota</taxon>
        <taxon>Clostridia</taxon>
        <taxon>Eubacteriales</taxon>
        <taxon>Clostridiaceae</taxon>
        <taxon>Fervidicella</taxon>
    </lineage>
</organism>
<dbReference type="AlphaFoldDB" id="A0A017RS07"/>
<name>A0A017RS07_9CLOT</name>
<protein>
    <recommendedName>
        <fullName evidence="3">Zinc chelation protein SecC</fullName>
    </recommendedName>
</protein>
<sequence>MEKLKYLFGNRKIKDNESCPCGSGVKFVSCCKGKPLKIIATSKKPADVQIMEKMRSAMKKCCMHPDQAHCKGKIKEAHALQNKKIISLLAGSEHHVYMLNLKKQPILITLDNGEVVPMVKVSKVSANDATTETCFCDYHDNIVFAVIEKGAPDFDETSEEMKFIYAYKAFIFEYYKQRIAYDIFQSYFRENPIAFQSPEIIGMYRMLQLKKQEFELVKQHYDTQILKNTFEGISTCAIRIPEQIKFAGYAYIAPDYDLNGKRIKHTIKGIMHRIAITIFPETTQSWLLLSCLESEKYIYEKLFYQLETASIDKLKFYINMVLPLYSENMVLSPLLWNAWNKEIQMAYTYYANLHGPDAIRMGMCIGFGLKNAARDKSGKAYEQAPKINLFL</sequence>
<dbReference type="OrthoDB" id="583051at2"/>
<accession>A0A017RS07</accession>
<dbReference type="STRING" id="1403537.Q428_14340"/>
<gene>
    <name evidence="1" type="ORF">Q428_14340</name>
</gene>
<dbReference type="EMBL" id="AZQP01000084">
    <property type="protein sequence ID" value="EYE87244.1"/>
    <property type="molecule type" value="Genomic_DNA"/>
</dbReference>
<evidence type="ECO:0000313" key="2">
    <source>
        <dbReference type="Proteomes" id="UP000019681"/>
    </source>
</evidence>
<proteinExistence type="predicted"/>
<evidence type="ECO:0008006" key="3">
    <source>
        <dbReference type="Google" id="ProtNLM"/>
    </source>
</evidence>